<dbReference type="RefSeq" id="WP_121737933.1">
    <property type="nucleotide sequence ID" value="NZ_CP032153.1"/>
</dbReference>
<dbReference type="PANTHER" id="PTHR43344:SF13">
    <property type="entry name" value="PHOSPHATASE RV3661-RELATED"/>
    <property type="match status" value="1"/>
</dbReference>
<sequence>MSVLKFAFFDVDETLINLKSMFSFRDFYLLNKYGPRTGKIIIISEQERIKKMVDEGHERSLINKAFYQIFSGHKVSELQVGIKDWYKEVRNRPGFFIQPTLNELQSHQMNGVCPVFVSGSSQEILAPLAEELGVQYVLANKLEIVRDRYTGKIVPPQTIGIGKRDVILDFLKSEDSDPATCYGYGDHISDLPMLEYIGFPVVVAGDDSLTRIGKERGWHILCEASPPES</sequence>
<dbReference type="Gene3D" id="3.40.50.1000">
    <property type="entry name" value="HAD superfamily/HAD-like"/>
    <property type="match status" value="1"/>
</dbReference>
<evidence type="ECO:0000256" key="2">
    <source>
        <dbReference type="ARBA" id="ARBA00022801"/>
    </source>
</evidence>
<proteinExistence type="predicted"/>
<dbReference type="Proteomes" id="UP000268070">
    <property type="component" value="Chromosome"/>
</dbReference>
<evidence type="ECO:0000313" key="5">
    <source>
        <dbReference type="Proteomes" id="UP000268070"/>
    </source>
</evidence>
<dbReference type="InterPro" id="IPR006385">
    <property type="entry name" value="HAD_hydro_SerB1"/>
</dbReference>
<dbReference type="GO" id="GO:0016787">
    <property type="term" value="F:hydrolase activity"/>
    <property type="evidence" value="ECO:0007669"/>
    <property type="project" value="UniProtKB-KW"/>
</dbReference>
<keyword evidence="2 4" id="KW-0378">Hydrolase</keyword>
<evidence type="ECO:0000256" key="1">
    <source>
        <dbReference type="ARBA" id="ARBA00022723"/>
    </source>
</evidence>
<dbReference type="Gene3D" id="1.20.1440.100">
    <property type="entry name" value="SG protein - dephosphorylation function"/>
    <property type="match status" value="1"/>
</dbReference>
<keyword evidence="1" id="KW-0479">Metal-binding</keyword>
<dbReference type="PANTHER" id="PTHR43344">
    <property type="entry name" value="PHOSPHOSERINE PHOSPHATASE"/>
    <property type="match status" value="1"/>
</dbReference>
<reference evidence="4 5" key="1">
    <citation type="submission" date="2018-09" db="EMBL/GenBank/DDBJ databases">
        <title>Complete genome sequence of the hydrocarbonoclastic bacterium Alcaligenes aquatilis QD168, isolated from a crude-oil polluted marine sediment of Central Chile.</title>
        <authorList>
            <person name="Duran R.E."/>
            <person name="Barra B."/>
            <person name="Salva-Serra F."/>
            <person name="Mendez V."/>
            <person name="Moore E.R.B."/>
            <person name="Seeger M."/>
        </authorList>
    </citation>
    <scope>NUCLEOTIDE SEQUENCE [LARGE SCALE GENOMIC DNA]</scope>
    <source>
        <strain evidence="4 5">QD168</strain>
    </source>
</reference>
<organism evidence="4 5">
    <name type="scientific">Alcaligenes aquatilis</name>
    <dbReference type="NCBI Taxonomy" id="323284"/>
    <lineage>
        <taxon>Bacteria</taxon>
        <taxon>Pseudomonadati</taxon>
        <taxon>Pseudomonadota</taxon>
        <taxon>Betaproteobacteria</taxon>
        <taxon>Burkholderiales</taxon>
        <taxon>Alcaligenaceae</taxon>
        <taxon>Alcaligenes</taxon>
    </lineage>
</organism>
<dbReference type="EMBL" id="CP032153">
    <property type="protein sequence ID" value="AYN19531.1"/>
    <property type="molecule type" value="Genomic_DNA"/>
</dbReference>
<dbReference type="AlphaFoldDB" id="A0A3G2HRJ3"/>
<evidence type="ECO:0000313" key="4">
    <source>
        <dbReference type="EMBL" id="AYN19531.1"/>
    </source>
</evidence>
<dbReference type="OrthoDB" id="9784466at2"/>
<dbReference type="Pfam" id="PF12710">
    <property type="entry name" value="HAD"/>
    <property type="match status" value="1"/>
</dbReference>
<dbReference type="SUPFAM" id="SSF56784">
    <property type="entry name" value="HAD-like"/>
    <property type="match status" value="1"/>
</dbReference>
<dbReference type="NCBIfam" id="TIGR01490">
    <property type="entry name" value="HAD-SF-IB-hyp1"/>
    <property type="match status" value="1"/>
</dbReference>
<dbReference type="InterPro" id="IPR050582">
    <property type="entry name" value="HAD-like_SerB"/>
</dbReference>
<protein>
    <submittedName>
        <fullName evidence="4">HAD-IB family hydrolase</fullName>
    </submittedName>
</protein>
<dbReference type="InterPro" id="IPR036412">
    <property type="entry name" value="HAD-like_sf"/>
</dbReference>
<evidence type="ECO:0000256" key="3">
    <source>
        <dbReference type="ARBA" id="ARBA00022842"/>
    </source>
</evidence>
<accession>A0A3G2HRJ3</accession>
<gene>
    <name evidence="4" type="ORF">D3M96_02655</name>
</gene>
<dbReference type="InterPro" id="IPR023214">
    <property type="entry name" value="HAD_sf"/>
</dbReference>
<dbReference type="NCBIfam" id="TIGR01488">
    <property type="entry name" value="HAD-SF-IB"/>
    <property type="match status" value="1"/>
</dbReference>
<dbReference type="KEGG" id="aaqu:D3M96_02655"/>
<name>A0A3G2HRJ3_9BURK</name>
<keyword evidence="3" id="KW-0460">Magnesium</keyword>
<dbReference type="GO" id="GO:0046872">
    <property type="term" value="F:metal ion binding"/>
    <property type="evidence" value="ECO:0007669"/>
    <property type="project" value="UniProtKB-KW"/>
</dbReference>